<feature type="compositionally biased region" description="Polar residues" evidence="1">
    <location>
        <begin position="274"/>
        <end position="284"/>
    </location>
</feature>
<feature type="compositionally biased region" description="Basic and acidic residues" evidence="1">
    <location>
        <begin position="185"/>
        <end position="199"/>
    </location>
</feature>
<evidence type="ECO:0000313" key="2">
    <source>
        <dbReference type="Proteomes" id="UP000694920"/>
    </source>
</evidence>
<feature type="compositionally biased region" description="Basic and acidic residues" evidence="1">
    <location>
        <begin position="374"/>
        <end position="413"/>
    </location>
</feature>
<feature type="region of interest" description="Disordered" evidence="1">
    <location>
        <begin position="1111"/>
        <end position="1175"/>
    </location>
</feature>
<feature type="region of interest" description="Disordered" evidence="1">
    <location>
        <begin position="694"/>
        <end position="722"/>
    </location>
</feature>
<dbReference type="RefSeq" id="XP_024936012.1">
    <property type="nucleotide sequence ID" value="XM_025080244.1"/>
</dbReference>
<accession>A0AAJ7R813</accession>
<dbReference type="RefSeq" id="XP_024936010.1">
    <property type="nucleotide sequence ID" value="XM_025080242.1"/>
</dbReference>
<dbReference type="Proteomes" id="UP000694920">
    <property type="component" value="Unplaced"/>
</dbReference>
<feature type="region of interest" description="Disordered" evidence="1">
    <location>
        <begin position="87"/>
        <end position="216"/>
    </location>
</feature>
<proteinExistence type="predicted"/>
<feature type="region of interest" description="Disordered" evidence="1">
    <location>
        <begin position="738"/>
        <end position="770"/>
    </location>
</feature>
<feature type="compositionally biased region" description="Polar residues" evidence="1">
    <location>
        <begin position="1258"/>
        <end position="1271"/>
    </location>
</feature>
<dbReference type="RefSeq" id="XP_024936009.1">
    <property type="nucleotide sequence ID" value="XM_025080241.1"/>
</dbReference>
<evidence type="ECO:0000313" key="6">
    <source>
        <dbReference type="RefSeq" id="XP_024936012.1"/>
    </source>
</evidence>
<evidence type="ECO:0000313" key="3">
    <source>
        <dbReference type="RefSeq" id="XP_024936008.1"/>
    </source>
</evidence>
<feature type="compositionally biased region" description="Low complexity" evidence="1">
    <location>
        <begin position="1244"/>
        <end position="1257"/>
    </location>
</feature>
<feature type="region of interest" description="Disordered" evidence="1">
    <location>
        <begin position="1049"/>
        <end position="1088"/>
    </location>
</feature>
<feature type="region of interest" description="Disordered" evidence="1">
    <location>
        <begin position="1"/>
        <end position="74"/>
    </location>
</feature>
<evidence type="ECO:0000313" key="4">
    <source>
        <dbReference type="RefSeq" id="XP_024936009.1"/>
    </source>
</evidence>
<sequence>MGNNSSSHQHYAAGGGLAQEMGRGWTHSFPRELTRHSQPQGLKVLPEPPNQRLRATNNGSIIHNGGTISGRRPSALTLPHNLNKQAAYRSRSTSATGYSNAGRTQNSSDQCCHYPGESRDSEMSEMKRFGSEPDLRYSPSERRHEPRHQGYSERDARERESRYKGKKKYKAPAPPANGDSSPDSYKWEIGLDRETRSDEIQPPPRRSRLFKTRAETKRAQVNWTSLQERVDVEQDKRWLASRQERVGKENIIWREQEERWDREERRSKHFDGKNTLQRSLSSPEFQAELMQVARKVRNKLNYKREAPVGEAAPANHRGEVPGRTQNSRTADDRNARRHEDRFDDRRMDKRSGRSQEEYFEDRRNGDSRLVARLQNDRRFDDRRPDGRRSDSLSKESFENRQDEIRNSKHELLRKSTTYDGTSEPVDGSRRGNGRKSLNDRLDARGHSLDKQRRDCSEEMSRHGDRAKNRKLDDVIDSARTRSESPVRQFRDKVDLRGQGSGRESTPEPPRSKDRDSNDSRRRNVDLRSNVFKSNEKRKSEPVTKLEAKETKTKEKLYRKTGDVKGVHERNWEILSPTDKSPPKTFYFGMDESLSNKSRDCIDQLKSSLQSMESSPEGPSIDVDDVNSREKNGTDDIALKLRPTLPKKQLEIPRFSPSAAWRLLSALETPGPTMSTASEDCPVLFEERIERLSRGPPPIVALGPRSSHDKSGDSGISGDAGAVNDDSLDITAIGRTKTAVRPTWTPQQDLGEESSSDAGVDSPPPMVTPVKFPPRAHVFSLSLPRDDNRMSLYSSELKSKDSPPFNSLQKLKRSVSGALGLGLMDLERKQRGDTLDDNWMLSTSAPNSLQHNQVNESAAIASPVWEPGFGMEDMEEDEEDKSDFPIIMKPPSFSYLASGGHVMYLPESSGTEYQTQSLTYRNTSSENDKTSCNAGSKYRKNMEDVKKSSRYPTGSAEIERSSKIAKDLGLFRERSFNDLRQKSYKYSSFSKSCENISEMKQRGRSPSPGPENLQDAKETLSDLKITPKQNSKSKRFTFQSTVRQIERRRLAEKLSREAEAKERQRKGELEAMRKVEEEFQKKRAREKASIRQQLRLFSMDENISSLPTVWDNNTQLSRADPDGAPSSSASSPTSATPGKLAATRKNSASSDEYNRKIVPGEEYRQQQQQQREYKDYRPRYYDWAPENSSHIEYKHTTVHPKVVYDIPKSNPVFIDANVHIGKPINPNGTPRSDNYRKDFAHGAVAARSSLASSDSELSQPNTRPHSRQTGNKNKPLRSRSASPARSEDVVSSEDEIPLEAIKQERSPLNGLMLNGIQPFVREKSYRPISFNPQPPPPIPS</sequence>
<feature type="region of interest" description="Disordered" evidence="1">
    <location>
        <begin position="604"/>
        <end position="634"/>
    </location>
</feature>
<feature type="compositionally biased region" description="Basic and acidic residues" evidence="1">
    <location>
        <begin position="257"/>
        <end position="272"/>
    </location>
</feature>
<feature type="compositionally biased region" description="Basic and acidic residues" evidence="1">
    <location>
        <begin position="329"/>
        <end position="366"/>
    </location>
</feature>
<feature type="compositionally biased region" description="Polar residues" evidence="1">
    <location>
        <begin position="604"/>
        <end position="613"/>
    </location>
</feature>
<name>A0AAJ7R813_CEPCN</name>
<feature type="region of interest" description="Disordered" evidence="1">
    <location>
        <begin position="1244"/>
        <end position="1309"/>
    </location>
</feature>
<feature type="compositionally biased region" description="Polar residues" evidence="1">
    <location>
        <begin position="87"/>
        <end position="110"/>
    </location>
</feature>
<feature type="compositionally biased region" description="Low complexity" evidence="1">
    <location>
        <begin position="1121"/>
        <end position="1137"/>
    </location>
</feature>
<feature type="region of interest" description="Disordered" evidence="1">
    <location>
        <begin position="994"/>
        <end position="1013"/>
    </location>
</feature>
<evidence type="ECO:0000313" key="5">
    <source>
        <dbReference type="RefSeq" id="XP_024936010.1"/>
    </source>
</evidence>
<organism evidence="2 4">
    <name type="scientific">Cephus cinctus</name>
    <name type="common">Wheat stem sawfly</name>
    <dbReference type="NCBI Taxonomy" id="211228"/>
    <lineage>
        <taxon>Eukaryota</taxon>
        <taxon>Metazoa</taxon>
        <taxon>Ecdysozoa</taxon>
        <taxon>Arthropoda</taxon>
        <taxon>Hexapoda</taxon>
        <taxon>Insecta</taxon>
        <taxon>Pterygota</taxon>
        <taxon>Neoptera</taxon>
        <taxon>Endopterygota</taxon>
        <taxon>Hymenoptera</taxon>
        <taxon>Cephoidea</taxon>
        <taxon>Cephidae</taxon>
        <taxon>Cephus</taxon>
    </lineage>
</organism>
<feature type="compositionally biased region" description="Basic and acidic residues" evidence="1">
    <location>
        <begin position="436"/>
        <end position="495"/>
    </location>
</feature>
<dbReference type="RefSeq" id="XP_024936008.1">
    <property type="nucleotide sequence ID" value="XM_025080240.1"/>
</dbReference>
<feature type="compositionally biased region" description="Basic and acidic residues" evidence="1">
    <location>
        <begin position="1151"/>
        <end position="1163"/>
    </location>
</feature>
<keyword evidence="2" id="KW-1185">Reference proteome</keyword>
<reference evidence="3 4" key="1">
    <citation type="submission" date="2025-04" db="UniProtKB">
        <authorList>
            <consortium name="RefSeq"/>
        </authorList>
    </citation>
    <scope>IDENTIFICATION</scope>
</reference>
<evidence type="ECO:0000256" key="1">
    <source>
        <dbReference type="SAM" id="MobiDB-lite"/>
    </source>
</evidence>
<gene>
    <name evidence="3 4 5 6" type="primary">LOC107262982</name>
</gene>
<feature type="compositionally biased region" description="Basic and acidic residues" evidence="1">
    <location>
        <begin position="509"/>
        <end position="525"/>
    </location>
</feature>
<dbReference type="GeneID" id="107262982"/>
<feature type="region of interest" description="Disordered" evidence="1">
    <location>
        <begin position="257"/>
        <end position="285"/>
    </location>
</feature>
<feature type="compositionally biased region" description="Basic and acidic residues" evidence="1">
    <location>
        <begin position="533"/>
        <end position="553"/>
    </location>
</feature>
<feature type="compositionally biased region" description="Basic and acidic residues" evidence="1">
    <location>
        <begin position="625"/>
        <end position="634"/>
    </location>
</feature>
<feature type="compositionally biased region" description="Basic and acidic residues" evidence="1">
    <location>
        <begin position="116"/>
        <end position="163"/>
    </location>
</feature>
<protein>
    <submittedName>
        <fullName evidence="3 4">Uncharacterized protein LOC107262982 isoform X1</fullName>
    </submittedName>
</protein>
<feature type="region of interest" description="Disordered" evidence="1">
    <location>
        <begin position="304"/>
        <end position="553"/>
    </location>
</feature>